<accession>A0A7S4P9C9</accession>
<feature type="compositionally biased region" description="Acidic residues" evidence="3">
    <location>
        <begin position="107"/>
        <end position="137"/>
    </location>
</feature>
<evidence type="ECO:0000256" key="1">
    <source>
        <dbReference type="ARBA" id="ARBA00006180"/>
    </source>
</evidence>
<protein>
    <submittedName>
        <fullName evidence="4">Uncharacterized protein</fullName>
    </submittedName>
</protein>
<feature type="region of interest" description="Disordered" evidence="3">
    <location>
        <begin position="1"/>
        <end position="174"/>
    </location>
</feature>
<keyword evidence="2" id="KW-0131">Cell cycle</keyword>
<evidence type="ECO:0000256" key="3">
    <source>
        <dbReference type="SAM" id="MobiDB-lite"/>
    </source>
</evidence>
<gene>
    <name evidence="4" type="ORF">NAES01612_LOCUS20905</name>
</gene>
<feature type="compositionally biased region" description="Basic and acidic residues" evidence="3">
    <location>
        <begin position="62"/>
        <end position="78"/>
    </location>
</feature>
<dbReference type="PANTHER" id="PTHR12634:SF8">
    <property type="entry name" value="FIERY MOUNTAIN, ISOFORM D"/>
    <property type="match status" value="1"/>
</dbReference>
<feature type="compositionally biased region" description="Acidic residues" evidence="3">
    <location>
        <begin position="677"/>
        <end position="693"/>
    </location>
</feature>
<sequence>MGDHEGGSDEKDKGQDLREKFSRSRADTPRDLGLVLSKMKLQEGHGPQELHPPGVTDEDVEEAMKKQQEKGQQEKQEGEEGVDTQKPPPPQEAAPEKEEARDVKDEEHEDYEQEYEQEREYEYEEEREYEEEEEGEYEQEREREYEREYCGGDSREVETPFDDEDDGYRSDPIDENKDQCLARLLEVEDFLTELLLGKPSLMQLLREPEVIKELITFSLGMPNPHSDNEDLSEERMIRVERRTDVAFQTLSSDFVLEVVITDEDLLDHLFAYLDAPTGKKESNHFSRIVMVFLDRYSHDLMLYLRSRDGIVMKIVRNVEDQTIVDLLYKFVDAGITHQWLYEENLLKLLVDGLNEAKSISSHRRGCLAQVASDVLHFCCRWASNSMLVSEVMENESLTTSLLGYTLSEGPDRPERLKEGLIIFSIMLQLLSSESSQEEEPPFIRLLCENIPLFISLLQIVPPYDQQQKQEEQDPSNPDQPQNNNPNNLATDVGGFHSLQTSAGLVTPTIGTLRLQIADFFCALLYCGFPVLQTYLPKFLDLFPLCVDLLFHYKWNNILHNVLTRILSAVFECSDEEMIVKVLDQTQLLKRLVAAFNDEVPTGNKGHLLQLCQECLRAAQVSSLVADYTYNFPVWEEFVSGRLDDILSEQEPQMEEEADDGFIGYDEIVDPRWIDNDNGYDDNQGEEYYDETGL</sequence>
<dbReference type="Pfam" id="PF04499">
    <property type="entry name" value="SAPS"/>
    <property type="match status" value="2"/>
</dbReference>
<evidence type="ECO:0000256" key="2">
    <source>
        <dbReference type="ARBA" id="ARBA00023306"/>
    </source>
</evidence>
<feature type="compositionally biased region" description="Low complexity" evidence="3">
    <location>
        <begin position="474"/>
        <end position="487"/>
    </location>
</feature>
<feature type="compositionally biased region" description="Basic and acidic residues" evidence="3">
    <location>
        <begin position="138"/>
        <end position="158"/>
    </location>
</feature>
<comment type="similarity">
    <text evidence="1">Belongs to the SAPS family.</text>
</comment>
<dbReference type="InterPro" id="IPR007587">
    <property type="entry name" value="SAPS"/>
</dbReference>
<feature type="region of interest" description="Disordered" evidence="3">
    <location>
        <begin position="672"/>
        <end position="693"/>
    </location>
</feature>
<reference evidence="4" key="1">
    <citation type="submission" date="2021-01" db="EMBL/GenBank/DDBJ databases">
        <authorList>
            <person name="Corre E."/>
            <person name="Pelletier E."/>
            <person name="Niang G."/>
            <person name="Scheremetjew M."/>
            <person name="Finn R."/>
            <person name="Kale V."/>
            <person name="Holt S."/>
            <person name="Cochrane G."/>
            <person name="Meng A."/>
            <person name="Brown T."/>
            <person name="Cohen L."/>
        </authorList>
    </citation>
    <scope>NUCLEOTIDE SEQUENCE</scope>
    <source>
        <strain evidence="4">SoJaBio B1-5/56/2</strain>
    </source>
</reference>
<proteinExistence type="inferred from homology"/>
<dbReference type="AlphaFoldDB" id="A0A7S4P9C9"/>
<feature type="region of interest" description="Disordered" evidence="3">
    <location>
        <begin position="465"/>
        <end position="490"/>
    </location>
</feature>
<dbReference type="GO" id="GO:0019888">
    <property type="term" value="F:protein phosphatase regulator activity"/>
    <property type="evidence" value="ECO:0007669"/>
    <property type="project" value="TreeGrafter"/>
</dbReference>
<evidence type="ECO:0000313" key="4">
    <source>
        <dbReference type="EMBL" id="CAE2327950.1"/>
    </source>
</evidence>
<dbReference type="GO" id="GO:0019903">
    <property type="term" value="F:protein phosphatase binding"/>
    <property type="evidence" value="ECO:0007669"/>
    <property type="project" value="InterPro"/>
</dbReference>
<feature type="compositionally biased region" description="Basic and acidic residues" evidence="3">
    <location>
        <begin position="94"/>
        <end position="106"/>
    </location>
</feature>
<feature type="compositionally biased region" description="Basic and acidic residues" evidence="3">
    <location>
        <begin position="1"/>
        <end position="30"/>
    </location>
</feature>
<dbReference type="PANTHER" id="PTHR12634">
    <property type="entry name" value="SIT4 YEAST -ASSOCIATING PROTEIN-RELATED"/>
    <property type="match status" value="1"/>
</dbReference>
<name>A0A7S4P9C9_9EUKA</name>
<organism evidence="4">
    <name type="scientific">Paramoeba aestuarina</name>
    <dbReference type="NCBI Taxonomy" id="180227"/>
    <lineage>
        <taxon>Eukaryota</taxon>
        <taxon>Amoebozoa</taxon>
        <taxon>Discosea</taxon>
        <taxon>Flabellinia</taxon>
        <taxon>Dactylopodida</taxon>
        <taxon>Paramoebidae</taxon>
        <taxon>Paramoeba</taxon>
    </lineage>
</organism>
<dbReference type="EMBL" id="HBKR01031753">
    <property type="protein sequence ID" value="CAE2327950.1"/>
    <property type="molecule type" value="Transcribed_RNA"/>
</dbReference>